<dbReference type="RefSeq" id="XP_013263906.1">
    <property type="nucleotide sequence ID" value="XM_013408452.1"/>
</dbReference>
<dbReference type="HOGENOM" id="CLU_049943_1_0_1"/>
<dbReference type="AlphaFoldDB" id="A0A072PN79"/>
<sequence length="350" mass="40865">MPAQKESPEKSCWVTLLTKPSYVPGAVILAHTLDLHASKYPLIIQYTASLGRDAIAALEEEANNYSRIQLQQVKLLLPRKDQENRGSVAERFKDTFTKLRAFQIYTLGYTRAVFLDADMAVFRNPDEIFDIELPGRDWLAANHSCVCNLDHDSWAPADWQKGNCAYTPLNHPDDVAAPITAASRPTYQLLNGGMFLFYPSEDLWNRMLLHFNTTETLKDYQFPDQDFLAEFYRDKWCPVSWKFNALKTMRYWHPRIWSNEKLVVLHYIVDKPWERQLGPQGVAGHLGRDGETHEWWWQIYHSWRLQRKEEQTGRLILTTMRSLVDTEKPFTERIPLPQEVGKPEDVQPWL</sequence>
<evidence type="ECO:0008006" key="3">
    <source>
        <dbReference type="Google" id="ProtNLM"/>
    </source>
</evidence>
<proteinExistence type="predicted"/>
<dbReference type="VEuPathDB" id="FungiDB:A1O9_02881"/>
<dbReference type="PANTHER" id="PTHR11183">
    <property type="entry name" value="GLYCOGENIN SUBFAMILY MEMBER"/>
    <property type="match status" value="1"/>
</dbReference>
<evidence type="ECO:0000313" key="1">
    <source>
        <dbReference type="EMBL" id="KEF61316.1"/>
    </source>
</evidence>
<dbReference type="Gene3D" id="3.90.550.10">
    <property type="entry name" value="Spore Coat Polysaccharide Biosynthesis Protein SpsA, Chain A"/>
    <property type="match status" value="1"/>
</dbReference>
<protein>
    <recommendedName>
        <fullName evidence="3">Nucleotide-diphospho-sugar transferase</fullName>
    </recommendedName>
</protein>
<dbReference type="GO" id="GO:0016757">
    <property type="term" value="F:glycosyltransferase activity"/>
    <property type="evidence" value="ECO:0007669"/>
    <property type="project" value="InterPro"/>
</dbReference>
<gene>
    <name evidence="1" type="ORF">A1O9_02881</name>
</gene>
<dbReference type="InterPro" id="IPR050587">
    <property type="entry name" value="GNT1/Glycosyltrans_8"/>
</dbReference>
<evidence type="ECO:0000313" key="2">
    <source>
        <dbReference type="Proteomes" id="UP000027920"/>
    </source>
</evidence>
<dbReference type="Pfam" id="PF01501">
    <property type="entry name" value="Glyco_transf_8"/>
    <property type="match status" value="1"/>
</dbReference>
<dbReference type="EMBL" id="AMGV01000002">
    <property type="protein sequence ID" value="KEF61316.1"/>
    <property type="molecule type" value="Genomic_DNA"/>
</dbReference>
<accession>A0A072PN79</accession>
<dbReference type="STRING" id="1182545.A0A072PN79"/>
<dbReference type="SUPFAM" id="SSF53448">
    <property type="entry name" value="Nucleotide-diphospho-sugar transferases"/>
    <property type="match status" value="1"/>
</dbReference>
<dbReference type="GeneID" id="25277822"/>
<name>A0A072PN79_9EURO</name>
<organism evidence="1 2">
    <name type="scientific">Exophiala aquamarina CBS 119918</name>
    <dbReference type="NCBI Taxonomy" id="1182545"/>
    <lineage>
        <taxon>Eukaryota</taxon>
        <taxon>Fungi</taxon>
        <taxon>Dikarya</taxon>
        <taxon>Ascomycota</taxon>
        <taxon>Pezizomycotina</taxon>
        <taxon>Eurotiomycetes</taxon>
        <taxon>Chaetothyriomycetidae</taxon>
        <taxon>Chaetothyriales</taxon>
        <taxon>Herpotrichiellaceae</taxon>
        <taxon>Exophiala</taxon>
    </lineage>
</organism>
<dbReference type="InterPro" id="IPR029044">
    <property type="entry name" value="Nucleotide-diphossugar_trans"/>
</dbReference>
<dbReference type="OrthoDB" id="2014201at2759"/>
<dbReference type="Proteomes" id="UP000027920">
    <property type="component" value="Unassembled WGS sequence"/>
</dbReference>
<dbReference type="InterPro" id="IPR002495">
    <property type="entry name" value="Glyco_trans_8"/>
</dbReference>
<comment type="caution">
    <text evidence="1">The sequence shown here is derived from an EMBL/GenBank/DDBJ whole genome shotgun (WGS) entry which is preliminary data.</text>
</comment>
<reference evidence="1 2" key="1">
    <citation type="submission" date="2013-03" db="EMBL/GenBank/DDBJ databases">
        <title>The Genome Sequence of Exophiala aquamarina CBS 119918.</title>
        <authorList>
            <consortium name="The Broad Institute Genomics Platform"/>
            <person name="Cuomo C."/>
            <person name="de Hoog S."/>
            <person name="Gorbushina A."/>
            <person name="Walker B."/>
            <person name="Young S.K."/>
            <person name="Zeng Q."/>
            <person name="Gargeya S."/>
            <person name="Fitzgerald M."/>
            <person name="Haas B."/>
            <person name="Abouelleil A."/>
            <person name="Allen A.W."/>
            <person name="Alvarado L."/>
            <person name="Arachchi H.M."/>
            <person name="Berlin A.M."/>
            <person name="Chapman S.B."/>
            <person name="Gainer-Dewar J."/>
            <person name="Goldberg J."/>
            <person name="Griggs A."/>
            <person name="Gujja S."/>
            <person name="Hansen M."/>
            <person name="Howarth C."/>
            <person name="Imamovic A."/>
            <person name="Ireland A."/>
            <person name="Larimer J."/>
            <person name="McCowan C."/>
            <person name="Murphy C."/>
            <person name="Pearson M."/>
            <person name="Poon T.W."/>
            <person name="Priest M."/>
            <person name="Roberts A."/>
            <person name="Saif S."/>
            <person name="Shea T."/>
            <person name="Sisk P."/>
            <person name="Sykes S."/>
            <person name="Wortman J."/>
            <person name="Nusbaum C."/>
            <person name="Birren B."/>
        </authorList>
    </citation>
    <scope>NUCLEOTIDE SEQUENCE [LARGE SCALE GENOMIC DNA]</scope>
    <source>
        <strain evidence="1 2">CBS 119918</strain>
    </source>
</reference>
<keyword evidence="2" id="KW-1185">Reference proteome</keyword>